<dbReference type="RefSeq" id="WP_126077710.1">
    <property type="nucleotide sequence ID" value="NZ_CP051166.1"/>
</dbReference>
<feature type="region of interest" description="Disordered" evidence="1">
    <location>
        <begin position="26"/>
        <end position="54"/>
    </location>
</feature>
<dbReference type="AlphaFoldDB" id="A0A430HCS1"/>
<dbReference type="OrthoDB" id="5723378at2"/>
<evidence type="ECO:0000313" key="3">
    <source>
        <dbReference type="Proteomes" id="UP000278085"/>
    </source>
</evidence>
<gene>
    <name evidence="2" type="ORF">EJB06_30085</name>
</gene>
<protein>
    <submittedName>
        <fullName evidence="2">Uncharacterized protein</fullName>
    </submittedName>
</protein>
<dbReference type="EMBL" id="RXLQ01000028">
    <property type="protein sequence ID" value="RSZ55328.1"/>
    <property type="molecule type" value="Genomic_DNA"/>
</dbReference>
<name>A0A430HCS1_9BURK</name>
<evidence type="ECO:0000313" key="2">
    <source>
        <dbReference type="EMBL" id="RSZ55328.1"/>
    </source>
</evidence>
<reference evidence="2 3" key="1">
    <citation type="submission" date="2018-12" db="EMBL/GenBank/DDBJ databases">
        <authorList>
            <person name="Yang E."/>
        </authorList>
    </citation>
    <scope>NUCLEOTIDE SEQUENCE [LARGE SCALE GENOMIC DNA]</scope>
    <source>
        <strain evidence="2 3">SOD</strain>
    </source>
</reference>
<proteinExistence type="predicted"/>
<organism evidence="2 3">
    <name type="scientific">Massilia atriviolacea</name>
    <dbReference type="NCBI Taxonomy" id="2495579"/>
    <lineage>
        <taxon>Bacteria</taxon>
        <taxon>Pseudomonadati</taxon>
        <taxon>Pseudomonadota</taxon>
        <taxon>Betaproteobacteria</taxon>
        <taxon>Burkholderiales</taxon>
        <taxon>Oxalobacteraceae</taxon>
        <taxon>Telluria group</taxon>
        <taxon>Massilia</taxon>
    </lineage>
</organism>
<evidence type="ECO:0000256" key="1">
    <source>
        <dbReference type="SAM" id="MobiDB-lite"/>
    </source>
</evidence>
<dbReference type="Proteomes" id="UP000278085">
    <property type="component" value="Unassembled WGS sequence"/>
</dbReference>
<feature type="compositionally biased region" description="Polar residues" evidence="1">
    <location>
        <begin position="38"/>
        <end position="48"/>
    </location>
</feature>
<comment type="caution">
    <text evidence="2">The sequence shown here is derived from an EMBL/GenBank/DDBJ whole genome shotgun (WGS) entry which is preliminary data.</text>
</comment>
<sequence>MRAAPVNHAASRQVVSPIQTSPIADAAGTQAAHPDNSAAASRPSQRTPVSARDRNMQRRLIDEMVTEDFKRLKTGHPNRLFGAGVSSLSHPALIDNFVAQMNAVNADWAEKSSEQKIEHFQNVITGHFEAAGMPPPRIKLMEPGGGRSGEFDSKTWSMGMTAENLETRSMAETAGTAYHESRHAQQFFMIAKYIAQEGIQPPHSKQIPDDILEKATLAVKESPMSPAESAEAASYHTSVYGADREKRNATLRNLALHTPARLLQTGAEFSNAKAAHEAALATLETYKGEQTPEFNERRELREQDRTYMGLFETKKTAAKEFNRALAATNAEKVAFDAAQKAYHALPEEADAFAVGDAVTAKLSVPAST</sequence>
<accession>A0A430HCS1</accession>
<keyword evidence="3" id="KW-1185">Reference proteome</keyword>